<accession>A0A8H7UGD5</accession>
<organism evidence="4 5">
    <name type="scientific">Mortierella isabellina</name>
    <name type="common">Filamentous fungus</name>
    <name type="synonym">Umbelopsis isabellina</name>
    <dbReference type="NCBI Taxonomy" id="91625"/>
    <lineage>
        <taxon>Eukaryota</taxon>
        <taxon>Fungi</taxon>
        <taxon>Fungi incertae sedis</taxon>
        <taxon>Mucoromycota</taxon>
        <taxon>Mucoromycotina</taxon>
        <taxon>Umbelopsidomycetes</taxon>
        <taxon>Umbelopsidales</taxon>
        <taxon>Umbelopsidaceae</taxon>
        <taxon>Umbelopsis</taxon>
    </lineage>
</organism>
<dbReference type="InterPro" id="IPR017943">
    <property type="entry name" value="Bactericidal_perm-incr_a/b_dom"/>
</dbReference>
<feature type="compositionally biased region" description="Polar residues" evidence="1">
    <location>
        <begin position="170"/>
        <end position="201"/>
    </location>
</feature>
<evidence type="ECO:0000313" key="4">
    <source>
        <dbReference type="EMBL" id="KAG2182060.1"/>
    </source>
</evidence>
<dbReference type="GO" id="GO:0008289">
    <property type="term" value="F:lipid binding"/>
    <property type="evidence" value="ECO:0007669"/>
    <property type="project" value="InterPro"/>
</dbReference>
<feature type="region of interest" description="Disordered" evidence="1">
    <location>
        <begin position="167"/>
        <end position="201"/>
    </location>
</feature>
<feature type="region of interest" description="Disordered" evidence="1">
    <location>
        <begin position="676"/>
        <end position="737"/>
    </location>
</feature>
<evidence type="ECO:0000313" key="5">
    <source>
        <dbReference type="Proteomes" id="UP000654370"/>
    </source>
</evidence>
<dbReference type="InterPro" id="IPR027842">
    <property type="entry name" value="HAM1-like_C"/>
</dbReference>
<evidence type="ECO:0000256" key="1">
    <source>
        <dbReference type="SAM" id="MobiDB-lite"/>
    </source>
</evidence>
<dbReference type="Gene3D" id="3.15.10.10">
    <property type="entry name" value="Bactericidal permeability-increasing protein, domain 1"/>
    <property type="match status" value="1"/>
</dbReference>
<name>A0A8H7UGD5_MORIS</name>
<dbReference type="Proteomes" id="UP000654370">
    <property type="component" value="Unassembled WGS sequence"/>
</dbReference>
<feature type="compositionally biased region" description="Low complexity" evidence="1">
    <location>
        <begin position="676"/>
        <end position="694"/>
    </location>
</feature>
<feature type="compositionally biased region" description="Basic and acidic residues" evidence="1">
    <location>
        <begin position="699"/>
        <end position="716"/>
    </location>
</feature>
<feature type="region of interest" description="Disordered" evidence="1">
    <location>
        <begin position="1"/>
        <end position="40"/>
    </location>
</feature>
<dbReference type="PANTHER" id="PTHR31138">
    <property type="entry name" value="CHROMOSOME 19, WHOLE GENOME SHOTGUN SEQUENCE"/>
    <property type="match status" value="1"/>
</dbReference>
<dbReference type="Pfam" id="PF19343">
    <property type="entry name" value="HAM1_N"/>
    <property type="match status" value="2"/>
</dbReference>
<evidence type="ECO:0000259" key="2">
    <source>
        <dbReference type="Pfam" id="PF14613"/>
    </source>
</evidence>
<proteinExistence type="predicted"/>
<keyword evidence="5" id="KW-1185">Reference proteome</keyword>
<gene>
    <name evidence="4" type="ORF">INT43_006986</name>
</gene>
<feature type="domain" description="HAM1-like N-terminal" evidence="3">
    <location>
        <begin position="188"/>
        <end position="588"/>
    </location>
</feature>
<dbReference type="AlphaFoldDB" id="A0A8H7UGD5"/>
<dbReference type="PANTHER" id="PTHR31138:SF1">
    <property type="entry name" value="PDZ DOMAIN-CONTAINING PROTEIN"/>
    <property type="match status" value="1"/>
</dbReference>
<dbReference type="InterPro" id="IPR045967">
    <property type="entry name" value="HAM1-like_N"/>
</dbReference>
<reference evidence="4" key="1">
    <citation type="submission" date="2020-12" db="EMBL/GenBank/DDBJ databases">
        <title>Metabolic potential, ecology and presence of endohyphal bacteria is reflected in genomic diversity of Mucoromycotina.</title>
        <authorList>
            <person name="Muszewska A."/>
            <person name="Okrasinska A."/>
            <person name="Steczkiewicz K."/>
            <person name="Drgas O."/>
            <person name="Orlowska M."/>
            <person name="Perlinska-Lenart U."/>
            <person name="Aleksandrzak-Piekarczyk T."/>
            <person name="Szatraj K."/>
            <person name="Zielenkiewicz U."/>
            <person name="Pilsyk S."/>
            <person name="Malc E."/>
            <person name="Mieczkowski P."/>
            <person name="Kruszewska J.S."/>
            <person name="Biernat P."/>
            <person name="Pawlowska J."/>
        </authorList>
    </citation>
    <scope>NUCLEOTIDE SEQUENCE</scope>
    <source>
        <strain evidence="4">WA0000067209</strain>
    </source>
</reference>
<dbReference type="SUPFAM" id="SSF55394">
    <property type="entry name" value="Bactericidal permeability-increasing protein, BPI"/>
    <property type="match status" value="1"/>
</dbReference>
<feature type="domain" description="HAM1-like C-terminal" evidence="2">
    <location>
        <begin position="605"/>
        <end position="707"/>
    </location>
</feature>
<dbReference type="OrthoDB" id="19394at2759"/>
<dbReference type="Gene3D" id="6.10.140.1430">
    <property type="match status" value="1"/>
</dbReference>
<protein>
    <submittedName>
        <fullName evidence="4">Uncharacterized protein</fullName>
    </submittedName>
</protein>
<sequence length="737" mass="82759">MSDDQLRQQRQQDAIQRKEKVQEGVSNLREGNIPSNDTLVKGIDNLRTSEAVSNTTNNMSPAGQQVMENVQKTMQTTKKVVEEKNSDQELQTVIQQGFHSGKGAAELGKQNVTDEHIREGNATAQELAQEGSRRAWNVARLMVSSREFRRLVADLEGVFSDAIRAGISGDPQQKEQIGSNIGNNTEADPQEALQRTGNTARAQAGDVYRAGVETTQPTVDKFASGEATFGQASKEIGSNVAGGIKESVKGIKITGEQRDQLLNRIKNILLDAHSSQEYQTAIDDLMSITSQIGDQGESFGQQLKQTHEATQQEHGEKIDDVTQSSKRLVEKFANNNSLDPLINSVREFGSHIKNDNEMRDYLKQVREFVHKSIRDTDYIQSEQYNQKASELFDKGQYEFKERYRDDTNHVLDQAQTFGRGFKDDPLNQELASDLQNLTKSLFLDEEGKPTFKYELFKDFASMVPVIAAQIEYLPLPPIDKSDEEYDIHIDNLVLRCSNVVPRHVKISTETQLDMEPPSEHGDRVQGASKGSADISNLVTIQLSHVRADARDVQFDFRKKKTIKVHDSGLIDMHIPDRGLDITMVVRNSGANTSANVMEVVKVQCKLHEIKLKMRDTKHDMLYKILSPVINTVVKKQAEKNIAEQLKKVLIRMDQRVGVLQEKAQVKAQEKKEQAQVKAQQAKDQAQEQAQNANETLQNKAKDTHESVRDNLQETRDNVQSQIQSNADSGNTNRDTVK</sequence>
<comment type="caution">
    <text evidence="4">The sequence shown here is derived from an EMBL/GenBank/DDBJ whole genome shotgun (WGS) entry which is preliminary data.</text>
</comment>
<evidence type="ECO:0000259" key="3">
    <source>
        <dbReference type="Pfam" id="PF19343"/>
    </source>
</evidence>
<dbReference type="EMBL" id="JAEPQZ010000004">
    <property type="protein sequence ID" value="KAG2182060.1"/>
    <property type="molecule type" value="Genomic_DNA"/>
</dbReference>
<feature type="domain" description="HAM1-like N-terminal" evidence="3">
    <location>
        <begin position="8"/>
        <end position="161"/>
    </location>
</feature>
<dbReference type="Pfam" id="PF14613">
    <property type="entry name" value="HAM1_C"/>
    <property type="match status" value="1"/>
</dbReference>
<feature type="compositionally biased region" description="Polar residues" evidence="1">
    <location>
        <begin position="717"/>
        <end position="737"/>
    </location>
</feature>